<proteinExistence type="inferred from homology"/>
<dbReference type="Proteomes" id="UP000253034">
    <property type="component" value="Unassembled WGS sequence"/>
</dbReference>
<dbReference type="OrthoDB" id="9802448at2"/>
<keyword evidence="3 9" id="KW-0547">Nucleotide-binding</keyword>
<feature type="binding site" evidence="9">
    <location>
        <begin position="626"/>
        <end position="633"/>
    </location>
    <ligand>
        <name>ATP</name>
        <dbReference type="ChEBI" id="CHEBI:30616"/>
    </ligand>
</feature>
<keyword evidence="4 9" id="KW-0227">DNA damage</keyword>
<dbReference type="Pfam" id="PF05192">
    <property type="entry name" value="MutS_III"/>
    <property type="match status" value="1"/>
</dbReference>
<evidence type="ECO:0000256" key="7">
    <source>
        <dbReference type="ARBA" id="ARBA00023204"/>
    </source>
</evidence>
<dbReference type="Pfam" id="PF01624">
    <property type="entry name" value="MutS_I"/>
    <property type="match status" value="1"/>
</dbReference>
<evidence type="ECO:0000256" key="9">
    <source>
        <dbReference type="HAMAP-Rule" id="MF_00096"/>
    </source>
</evidence>
<feature type="domain" description="DNA mismatch repair proteins mutS family" evidence="11">
    <location>
        <begin position="700"/>
        <end position="716"/>
    </location>
</feature>
<organism evidence="12 13">
    <name type="scientific">Anaerobacterium chartisolvens</name>
    <dbReference type="NCBI Taxonomy" id="1297424"/>
    <lineage>
        <taxon>Bacteria</taxon>
        <taxon>Bacillati</taxon>
        <taxon>Bacillota</taxon>
        <taxon>Clostridia</taxon>
        <taxon>Eubacteriales</taxon>
        <taxon>Oscillospiraceae</taxon>
        <taxon>Anaerobacterium</taxon>
    </lineage>
</organism>
<dbReference type="GO" id="GO:0140664">
    <property type="term" value="F:ATP-dependent DNA damage sensor activity"/>
    <property type="evidence" value="ECO:0007669"/>
    <property type="project" value="InterPro"/>
</dbReference>
<keyword evidence="5 9" id="KW-0067">ATP-binding</keyword>
<dbReference type="InterPro" id="IPR007860">
    <property type="entry name" value="DNA_mmatch_repair_MutS_con_dom"/>
</dbReference>
<dbReference type="HAMAP" id="MF_00096">
    <property type="entry name" value="MutS"/>
    <property type="match status" value="1"/>
</dbReference>
<dbReference type="InterPro" id="IPR027417">
    <property type="entry name" value="P-loop_NTPase"/>
</dbReference>
<dbReference type="Gene3D" id="3.40.50.300">
    <property type="entry name" value="P-loop containing nucleotide triphosphate hydrolases"/>
    <property type="match status" value="1"/>
</dbReference>
<dbReference type="SUPFAM" id="SSF48334">
    <property type="entry name" value="DNA repair protein MutS, domain III"/>
    <property type="match status" value="1"/>
</dbReference>
<evidence type="ECO:0000256" key="1">
    <source>
        <dbReference type="ARBA" id="ARBA00006271"/>
    </source>
</evidence>
<evidence type="ECO:0000256" key="4">
    <source>
        <dbReference type="ARBA" id="ARBA00022763"/>
    </source>
</evidence>
<dbReference type="InterPro" id="IPR017261">
    <property type="entry name" value="DNA_mismatch_repair_MutS/MSH"/>
</dbReference>
<dbReference type="SMART" id="SM00534">
    <property type="entry name" value="MUTSac"/>
    <property type="match status" value="1"/>
</dbReference>
<dbReference type="InterPro" id="IPR000432">
    <property type="entry name" value="DNA_mismatch_repair_MutS_C"/>
</dbReference>
<evidence type="ECO:0000256" key="6">
    <source>
        <dbReference type="ARBA" id="ARBA00023125"/>
    </source>
</evidence>
<dbReference type="PANTHER" id="PTHR11361:SF34">
    <property type="entry name" value="DNA MISMATCH REPAIR PROTEIN MSH1, MITOCHONDRIAL"/>
    <property type="match status" value="1"/>
</dbReference>
<comment type="caution">
    <text evidence="12">The sequence shown here is derived from an EMBL/GenBank/DDBJ whole genome shotgun (WGS) entry which is preliminary data.</text>
</comment>
<dbReference type="PIRSF" id="PIRSF037677">
    <property type="entry name" value="DNA_mis_repair_Msh6"/>
    <property type="match status" value="1"/>
</dbReference>
<dbReference type="InterPro" id="IPR007861">
    <property type="entry name" value="DNA_mismatch_repair_MutS_clamp"/>
</dbReference>
<dbReference type="Gene3D" id="3.30.420.110">
    <property type="entry name" value="MutS, connector domain"/>
    <property type="match status" value="1"/>
</dbReference>
<evidence type="ECO:0000313" key="12">
    <source>
        <dbReference type="EMBL" id="RCX10358.1"/>
    </source>
</evidence>
<keyword evidence="6 9" id="KW-0238">DNA-binding</keyword>
<dbReference type="InterPro" id="IPR005748">
    <property type="entry name" value="DNA_mismatch_repair_MutS"/>
</dbReference>
<dbReference type="Pfam" id="PF00488">
    <property type="entry name" value="MutS_V"/>
    <property type="match status" value="1"/>
</dbReference>
<dbReference type="SUPFAM" id="SSF53150">
    <property type="entry name" value="DNA repair protein MutS, domain II"/>
    <property type="match status" value="1"/>
</dbReference>
<dbReference type="InterPro" id="IPR007695">
    <property type="entry name" value="DNA_mismatch_repair_MutS-lik_N"/>
</dbReference>
<dbReference type="InterPro" id="IPR007696">
    <property type="entry name" value="DNA_mismatch_repair_MutS_core"/>
</dbReference>
<dbReference type="FunFam" id="1.10.1420.10:FF:000001">
    <property type="entry name" value="DNA mismatch repair protein MutS"/>
    <property type="match status" value="1"/>
</dbReference>
<dbReference type="GO" id="GO:0003684">
    <property type="term" value="F:damaged DNA binding"/>
    <property type="evidence" value="ECO:0007669"/>
    <property type="project" value="UniProtKB-UniRule"/>
</dbReference>
<evidence type="ECO:0000256" key="10">
    <source>
        <dbReference type="RuleBase" id="RU003756"/>
    </source>
</evidence>
<name>A0A369APT7_9FIRM</name>
<dbReference type="PROSITE" id="PS00486">
    <property type="entry name" value="DNA_MISMATCH_REPAIR_2"/>
    <property type="match status" value="1"/>
</dbReference>
<dbReference type="Gene3D" id="1.10.1420.10">
    <property type="match status" value="2"/>
</dbReference>
<dbReference type="SUPFAM" id="SSF52540">
    <property type="entry name" value="P-loop containing nucleoside triphosphate hydrolases"/>
    <property type="match status" value="1"/>
</dbReference>
<dbReference type="InterPro" id="IPR045076">
    <property type="entry name" value="MutS"/>
</dbReference>
<dbReference type="PANTHER" id="PTHR11361">
    <property type="entry name" value="DNA MISMATCH REPAIR PROTEIN MUTS FAMILY MEMBER"/>
    <property type="match status" value="1"/>
</dbReference>
<reference evidence="12 13" key="1">
    <citation type="submission" date="2018-07" db="EMBL/GenBank/DDBJ databases">
        <title>Genomic Encyclopedia of Type Strains, Phase IV (KMG-IV): sequencing the most valuable type-strain genomes for metagenomic binning, comparative biology and taxonomic classification.</title>
        <authorList>
            <person name="Goeker M."/>
        </authorList>
    </citation>
    <scope>NUCLEOTIDE SEQUENCE [LARGE SCALE GENOMIC DNA]</scope>
    <source>
        <strain evidence="12 13">DSM 27016</strain>
    </source>
</reference>
<dbReference type="Pfam" id="PF05190">
    <property type="entry name" value="MutS_IV"/>
    <property type="match status" value="1"/>
</dbReference>
<dbReference type="GO" id="GO:0005829">
    <property type="term" value="C:cytosol"/>
    <property type="evidence" value="ECO:0007669"/>
    <property type="project" value="TreeGrafter"/>
</dbReference>
<evidence type="ECO:0000256" key="8">
    <source>
        <dbReference type="ARBA" id="ARBA00024647"/>
    </source>
</evidence>
<protein>
    <recommendedName>
        <fullName evidence="2 9">DNA mismatch repair protein MutS</fullName>
    </recommendedName>
</protein>
<keyword evidence="7 9" id="KW-0234">DNA repair</keyword>
<dbReference type="Pfam" id="PF05188">
    <property type="entry name" value="MutS_II"/>
    <property type="match status" value="1"/>
</dbReference>
<sequence>MAVLTPMMQQYFDIKNQYKDCILFFRLGDFYEMFFKDAEVASKELEITLTGRDCGMDERAPMCGVPFHSAESYIAKLINKGFKVAICEQVEDPAAAKGIVKRDVIRVVTPGTVIDASMLDDKKNNYLMSIYKRGPFFGIAAVDISTGEFRAAGIDRGNTSGKLIDEIARFCPSEIIANSEFLGDAACVASIVSRFNSYITPFEDIYFEGEAAYKKITGKFEDLCASVRQPDISLNASGALLEYLEQTQKVNLGHIQSISMYSVEEYMSIDASTRRNLELTETMRDKSRKGSLLWVLDRTMTSMGGRNIRKWIEQPLINIRDINDRLDAVEEMKDKFMLRMEIRELLKRVYDIERLMGKIILGNVNCRDMISLKNSIGQIPHIKGVIKGCKAELNLRGYERLDTLEDIFDLIERAIIEEPPVSLKDGGLIKQGYNEEVDRLRRATTEGRDWIAALETSERDRTGIKNLKVGFNKVFGFYIEVTKSYFSLVPESYIRKQTLANCERYITPELKEIEESILGAEEKVIVLEYQLFADIKNIIALHVGRIKDTARAIAEIDVICSLAEVADREGYFRPEMTAEGVIDIKDGRHPVVEKMMAQSPAFQQSSFVPNDTLLDTCDNRLAVITGPNMAGKSTYMRQVAIIVLMAQMGSFVPASGAQIGIADRIFTRVGASDDLAAGQSTFMVEMSEVANILKNASPKSLLILDEIGRGTSTFDGLSIAWSVIEFISDRERLGCRTLFATHYHELTELEGKITGIKNYCISVRENGEDIIFLRKIIRGGADGSYGIQVARLAGVPQRIIDRAKEILGELEDADISKRSAKQRKAKKAIEGQMDLFSFNTRSKCCDEVISELKALSVHELTPVEALNVLYGLHQKIKNS</sequence>
<evidence type="ECO:0000256" key="5">
    <source>
        <dbReference type="ARBA" id="ARBA00022840"/>
    </source>
</evidence>
<evidence type="ECO:0000259" key="11">
    <source>
        <dbReference type="PROSITE" id="PS00486"/>
    </source>
</evidence>
<dbReference type="NCBIfam" id="NF003810">
    <property type="entry name" value="PRK05399.1"/>
    <property type="match status" value="1"/>
</dbReference>
<dbReference type="InterPro" id="IPR036187">
    <property type="entry name" value="DNA_mismatch_repair_MutS_sf"/>
</dbReference>
<dbReference type="InterPro" id="IPR036678">
    <property type="entry name" value="MutS_con_dom_sf"/>
</dbReference>
<dbReference type="GO" id="GO:0006298">
    <property type="term" value="P:mismatch repair"/>
    <property type="evidence" value="ECO:0007669"/>
    <property type="project" value="UniProtKB-UniRule"/>
</dbReference>
<evidence type="ECO:0000313" key="13">
    <source>
        <dbReference type="Proteomes" id="UP000253034"/>
    </source>
</evidence>
<accession>A0A369APT7</accession>
<dbReference type="FunFam" id="3.40.1170.10:FF:000001">
    <property type="entry name" value="DNA mismatch repair protein MutS"/>
    <property type="match status" value="1"/>
</dbReference>
<dbReference type="NCBIfam" id="TIGR01070">
    <property type="entry name" value="mutS1"/>
    <property type="match status" value="1"/>
</dbReference>
<dbReference type="GO" id="GO:0030983">
    <property type="term" value="F:mismatched DNA binding"/>
    <property type="evidence" value="ECO:0007669"/>
    <property type="project" value="InterPro"/>
</dbReference>
<comment type="similarity">
    <text evidence="1 9 10">Belongs to the DNA mismatch repair MutS family.</text>
</comment>
<keyword evidence="13" id="KW-1185">Reference proteome</keyword>
<gene>
    <name evidence="9" type="primary">mutS</name>
    <name evidence="12" type="ORF">DFR58_13024</name>
</gene>
<dbReference type="SMART" id="SM00533">
    <property type="entry name" value="MUTSd"/>
    <property type="match status" value="1"/>
</dbReference>
<dbReference type="InterPro" id="IPR016151">
    <property type="entry name" value="DNA_mismatch_repair_MutS_N"/>
</dbReference>
<dbReference type="CDD" id="cd03284">
    <property type="entry name" value="ABC_MutS1"/>
    <property type="match status" value="1"/>
</dbReference>
<dbReference type="EMBL" id="QPJT01000030">
    <property type="protein sequence ID" value="RCX10358.1"/>
    <property type="molecule type" value="Genomic_DNA"/>
</dbReference>
<evidence type="ECO:0000256" key="2">
    <source>
        <dbReference type="ARBA" id="ARBA00021982"/>
    </source>
</evidence>
<comment type="function">
    <text evidence="8 9">This protein is involved in the repair of mismatches in DNA. It is possible that it carries out the mismatch recognition step. This protein has a weak ATPase activity.</text>
</comment>
<dbReference type="SUPFAM" id="SSF55271">
    <property type="entry name" value="DNA repair protein MutS, domain I"/>
    <property type="match status" value="1"/>
</dbReference>
<dbReference type="GO" id="GO:0005524">
    <property type="term" value="F:ATP binding"/>
    <property type="evidence" value="ECO:0007669"/>
    <property type="project" value="UniProtKB-UniRule"/>
</dbReference>
<evidence type="ECO:0000256" key="3">
    <source>
        <dbReference type="ARBA" id="ARBA00022741"/>
    </source>
</evidence>
<dbReference type="AlphaFoldDB" id="A0A369APT7"/>
<dbReference type="Gene3D" id="3.40.1170.10">
    <property type="entry name" value="DNA repair protein MutS, domain I"/>
    <property type="match status" value="1"/>
</dbReference>
<dbReference type="RefSeq" id="WP_114299551.1">
    <property type="nucleotide sequence ID" value="NZ_QPJT01000030.1"/>
</dbReference>
<dbReference type="FunFam" id="3.40.50.300:FF:001579">
    <property type="entry name" value="DNA mismatch repair protein MutS"/>
    <property type="match status" value="1"/>
</dbReference>